<proteinExistence type="predicted"/>
<dbReference type="EMBL" id="LR796731">
    <property type="protein sequence ID" value="CAB4162025.1"/>
    <property type="molecule type" value="Genomic_DNA"/>
</dbReference>
<accession>A0A6J5NYI9</accession>
<evidence type="ECO:0000313" key="1">
    <source>
        <dbReference type="EMBL" id="CAB4162025.1"/>
    </source>
</evidence>
<sequence length="499" mass="55171">MSLLDRIKNFMGGKTPKVQAEMSPYRRQRLVEGGVWGEPYWRNHTQSISKELTVGEWRTVNSAARKLYWNNGMVNAAIDQKSMLSVGMAMRPIFTGADREWGKVAEAVLLDWFQIAYLDGKSWWEGLRLESTAIDREGDLLTILTTSANGYPQLQQVPWHQIGSRGEEGLLTAGKYAGLKIYNGVIISKTNRPIAYRVLGEAQDGSQDRDVPSQSCMLTMDPREVDQVRGISAFAPAIRDLMSLKDLGDDIQSASRMAAKIGLLVTNQQGMADAGDAYNALSENNIPQCGPGLRITPMAGGRIEYLTANAGESINQIDAKIPTEAQDRLQERLIRNALLAAQWPPEFGWDMSKLGGASARIILEQVNRITSERHAYLSAFCKRRCAFAVARFVELGILPPYTGSDAARGGAYQFRFTEPARLTADSGYASRDAIEAYRAGMRSMTDILASGSKTLEEHLDEVEREELEINKRVQRSGLSRDVFGLLTPNGNPPTTTPTE</sequence>
<organism evidence="1">
    <name type="scientific">uncultured Caudovirales phage</name>
    <dbReference type="NCBI Taxonomy" id="2100421"/>
    <lineage>
        <taxon>Viruses</taxon>
        <taxon>Duplodnaviria</taxon>
        <taxon>Heunggongvirae</taxon>
        <taxon>Uroviricota</taxon>
        <taxon>Caudoviricetes</taxon>
        <taxon>Peduoviridae</taxon>
        <taxon>Maltschvirus</taxon>
        <taxon>Maltschvirus maltsch</taxon>
    </lineage>
</organism>
<reference evidence="1" key="1">
    <citation type="submission" date="2020-04" db="EMBL/GenBank/DDBJ databases">
        <authorList>
            <person name="Chiriac C."/>
            <person name="Salcher M."/>
            <person name="Ghai R."/>
            <person name="Kavagutti S V."/>
        </authorList>
    </citation>
    <scope>NUCLEOTIDE SEQUENCE</scope>
</reference>
<dbReference type="GO" id="GO:0005198">
    <property type="term" value="F:structural molecule activity"/>
    <property type="evidence" value="ECO:0007669"/>
    <property type="project" value="InterPro"/>
</dbReference>
<name>A0A6J5NYI9_9CAUD</name>
<dbReference type="Pfam" id="PF05136">
    <property type="entry name" value="Phage_portal_2"/>
    <property type="match status" value="1"/>
</dbReference>
<gene>
    <name evidence="1" type="ORF">UFOVP781_13</name>
</gene>
<dbReference type="InterPro" id="IPR006429">
    <property type="entry name" value="Phage_lambda_portal"/>
</dbReference>
<protein>
    <submittedName>
        <fullName evidence="1">COG5511 Bacteriophage capsid protein</fullName>
    </submittedName>
</protein>
<dbReference type="GO" id="GO:0019068">
    <property type="term" value="P:virion assembly"/>
    <property type="evidence" value="ECO:0007669"/>
    <property type="project" value="InterPro"/>
</dbReference>